<reference evidence="1 2" key="1">
    <citation type="submission" date="2024-09" db="EMBL/GenBank/DDBJ databases">
        <authorList>
            <person name="Sun Q."/>
            <person name="Mori K."/>
        </authorList>
    </citation>
    <scope>NUCLEOTIDE SEQUENCE [LARGE SCALE GENOMIC DNA]</scope>
    <source>
        <strain evidence="1 2">CECT 8460</strain>
    </source>
</reference>
<gene>
    <name evidence="1" type="ORF">ACFFUU_10535</name>
</gene>
<name>A0ABV5GFZ8_9FLAO</name>
<dbReference type="RefSeq" id="WP_290284421.1">
    <property type="nucleotide sequence ID" value="NZ_JAUFQN010000019.1"/>
</dbReference>
<evidence type="ECO:0000313" key="2">
    <source>
        <dbReference type="Proteomes" id="UP001589576"/>
    </source>
</evidence>
<evidence type="ECO:0008006" key="3">
    <source>
        <dbReference type="Google" id="ProtNLM"/>
    </source>
</evidence>
<dbReference type="PROSITE" id="PS51257">
    <property type="entry name" value="PROKAR_LIPOPROTEIN"/>
    <property type="match status" value="1"/>
</dbReference>
<organism evidence="1 2">
    <name type="scientific">Flavobacterium paronense</name>
    <dbReference type="NCBI Taxonomy" id="1392775"/>
    <lineage>
        <taxon>Bacteria</taxon>
        <taxon>Pseudomonadati</taxon>
        <taxon>Bacteroidota</taxon>
        <taxon>Flavobacteriia</taxon>
        <taxon>Flavobacteriales</taxon>
        <taxon>Flavobacteriaceae</taxon>
        <taxon>Flavobacterium</taxon>
    </lineage>
</organism>
<protein>
    <recommendedName>
        <fullName evidence="3">Lipoprotein</fullName>
    </recommendedName>
</protein>
<dbReference type="Proteomes" id="UP001589576">
    <property type="component" value="Unassembled WGS sequence"/>
</dbReference>
<evidence type="ECO:0000313" key="1">
    <source>
        <dbReference type="EMBL" id="MFB9090038.1"/>
    </source>
</evidence>
<dbReference type="EMBL" id="JBHMFB010000026">
    <property type="protein sequence ID" value="MFB9090038.1"/>
    <property type="molecule type" value="Genomic_DNA"/>
</dbReference>
<keyword evidence="2" id="KW-1185">Reference proteome</keyword>
<sequence length="149" mass="17317">MSYLKFIIIGILFFTFSSCKNEKTEFSINSFRKLPKEIEGCTCIFSKTEKDYEQKEYVFASNFDSIAFVSINNKIIKLKLKSRVCKPNTVENEDYTCKYETEEYKVTIEIKADKTKKDADESWWNKGVISIENKNGEKVTQEFIGESGC</sequence>
<proteinExistence type="predicted"/>
<accession>A0ABV5GFZ8</accession>
<comment type="caution">
    <text evidence="1">The sequence shown here is derived from an EMBL/GenBank/DDBJ whole genome shotgun (WGS) entry which is preliminary data.</text>
</comment>